<evidence type="ECO:0000259" key="1">
    <source>
        <dbReference type="SMART" id="SM00960"/>
    </source>
</evidence>
<dbReference type="PATRIC" id="fig|1384054.3.peg.491"/>
<organism evidence="2 3">
    <name type="scientific">Arenimonas malthae CC-JY-1</name>
    <dbReference type="NCBI Taxonomy" id="1384054"/>
    <lineage>
        <taxon>Bacteria</taxon>
        <taxon>Pseudomonadati</taxon>
        <taxon>Pseudomonadota</taxon>
        <taxon>Gammaproteobacteria</taxon>
        <taxon>Lysobacterales</taxon>
        <taxon>Lysobacteraceae</taxon>
        <taxon>Arenimonas</taxon>
    </lineage>
</organism>
<dbReference type="EMBL" id="AVCH01000027">
    <property type="protein sequence ID" value="KFN51860.1"/>
    <property type="molecule type" value="Genomic_DNA"/>
</dbReference>
<evidence type="ECO:0000313" key="2">
    <source>
        <dbReference type="EMBL" id="KFN51860.1"/>
    </source>
</evidence>
<feature type="domain" description="Roadblock/LAMTOR2" evidence="1">
    <location>
        <begin position="13"/>
        <end position="102"/>
    </location>
</feature>
<accession>A0A091C5D3</accession>
<dbReference type="SUPFAM" id="SSF103196">
    <property type="entry name" value="Roadblock/LC7 domain"/>
    <property type="match status" value="1"/>
</dbReference>
<gene>
    <name evidence="2" type="ORF">N790_13740</name>
</gene>
<dbReference type="eggNOG" id="COG2018">
    <property type="taxonomic scope" value="Bacteria"/>
</dbReference>
<dbReference type="Proteomes" id="UP000029392">
    <property type="component" value="Unassembled WGS sequence"/>
</dbReference>
<dbReference type="STRING" id="1384054.N790_13740"/>
<dbReference type="InterPro" id="IPR004942">
    <property type="entry name" value="Roadblock/LAMTOR2_dom"/>
</dbReference>
<keyword evidence="3" id="KW-1185">Reference proteome</keyword>
<sequence>MGVIVPPNRSQCDAALQHLVDSSDGIRAAMLALRDGRPFVERCRSQVDCGKFAAMVSSLVALGQTALRELGAGGLDHVLVEGRDGKLVVSSIDGSGGLLLLAVLAERDARLGLVLGQAKTCAQAVSDAFPPAGRQA</sequence>
<dbReference type="OrthoDB" id="6057606at2"/>
<protein>
    <recommendedName>
        <fullName evidence="1">Roadblock/LAMTOR2 domain-containing protein</fullName>
    </recommendedName>
</protein>
<dbReference type="Gene3D" id="3.30.450.30">
    <property type="entry name" value="Dynein light chain 2a, cytoplasmic"/>
    <property type="match status" value="1"/>
</dbReference>
<name>A0A091C5D3_9GAMM</name>
<reference evidence="2 3" key="1">
    <citation type="submission" date="2013-09" db="EMBL/GenBank/DDBJ databases">
        <title>Genome sequencing of Arenimonas malthae.</title>
        <authorList>
            <person name="Chen F."/>
            <person name="Wang G."/>
        </authorList>
    </citation>
    <scope>NUCLEOTIDE SEQUENCE [LARGE SCALE GENOMIC DNA]</scope>
    <source>
        <strain evidence="2 3">CC-JY-1</strain>
    </source>
</reference>
<dbReference type="RefSeq" id="WP_052385626.1">
    <property type="nucleotide sequence ID" value="NZ_AVCH01000027.1"/>
</dbReference>
<dbReference type="AlphaFoldDB" id="A0A091C5D3"/>
<proteinExistence type="predicted"/>
<evidence type="ECO:0000313" key="3">
    <source>
        <dbReference type="Proteomes" id="UP000029392"/>
    </source>
</evidence>
<dbReference type="Pfam" id="PF03259">
    <property type="entry name" value="Robl_LC7"/>
    <property type="match status" value="1"/>
</dbReference>
<comment type="caution">
    <text evidence="2">The sequence shown here is derived from an EMBL/GenBank/DDBJ whole genome shotgun (WGS) entry which is preliminary data.</text>
</comment>
<dbReference type="SMART" id="SM00960">
    <property type="entry name" value="Robl_LC7"/>
    <property type="match status" value="1"/>
</dbReference>